<proteinExistence type="predicted"/>
<evidence type="ECO:0000313" key="2">
    <source>
        <dbReference type="Proteomes" id="UP000322981"/>
    </source>
</evidence>
<name>A0A5M8FCI6_9GAMM</name>
<dbReference type="EMBL" id="VWXX01000043">
    <property type="protein sequence ID" value="KAA6182583.1"/>
    <property type="molecule type" value="Genomic_DNA"/>
</dbReference>
<dbReference type="Proteomes" id="UP000322981">
    <property type="component" value="Unassembled WGS sequence"/>
</dbReference>
<dbReference type="OrthoDB" id="5769657at2"/>
<dbReference type="AlphaFoldDB" id="A0A5M8FCI6"/>
<keyword evidence="2" id="KW-1185">Reference proteome</keyword>
<sequence>MTKTERACQIWSVLAWAAKNRQSLTYGQLSRLIGVPAAGLGKLLEPIQSYCLVSELPPLTILVVQQDSGLPGAGFTGALAAELASKQMDVFAYDWLDHGNPQPDKFEAAVNARPSNG</sequence>
<gene>
    <name evidence="1" type="ORF">F2Q65_17535</name>
</gene>
<protein>
    <submittedName>
        <fullName evidence="1">Uncharacterized protein</fullName>
    </submittedName>
</protein>
<evidence type="ECO:0000313" key="1">
    <source>
        <dbReference type="EMBL" id="KAA6182583.1"/>
    </source>
</evidence>
<reference evidence="1 2" key="1">
    <citation type="submission" date="2019-09" db="EMBL/GenBank/DDBJ databases">
        <title>Whole-genome sequence of the purple sulfur bacterium Thiohalocapsa marina DSM 19078.</title>
        <authorList>
            <person name="Kyndt J.A."/>
            <person name="Meyer T.E."/>
        </authorList>
    </citation>
    <scope>NUCLEOTIDE SEQUENCE [LARGE SCALE GENOMIC DNA]</scope>
    <source>
        <strain evidence="1 2">DSM 19078</strain>
    </source>
</reference>
<organism evidence="1 2">
    <name type="scientific">Thiohalocapsa marina</name>
    <dbReference type="NCBI Taxonomy" id="424902"/>
    <lineage>
        <taxon>Bacteria</taxon>
        <taxon>Pseudomonadati</taxon>
        <taxon>Pseudomonadota</taxon>
        <taxon>Gammaproteobacteria</taxon>
        <taxon>Chromatiales</taxon>
        <taxon>Chromatiaceae</taxon>
        <taxon>Thiohalocapsa</taxon>
    </lineage>
</organism>
<comment type="caution">
    <text evidence="1">The sequence shown here is derived from an EMBL/GenBank/DDBJ whole genome shotgun (WGS) entry which is preliminary data.</text>
</comment>
<accession>A0A5M8FCI6</accession>
<dbReference type="RefSeq" id="WP_150094702.1">
    <property type="nucleotide sequence ID" value="NZ_VWXX01000043.1"/>
</dbReference>